<evidence type="ECO:0000313" key="1">
    <source>
        <dbReference type="EMBL" id="KEH41223.1"/>
    </source>
</evidence>
<organism evidence="1 3">
    <name type="scientific">Medicago truncatula</name>
    <name type="common">Barrel medic</name>
    <name type="synonym">Medicago tribuloides</name>
    <dbReference type="NCBI Taxonomy" id="3880"/>
    <lineage>
        <taxon>Eukaryota</taxon>
        <taxon>Viridiplantae</taxon>
        <taxon>Streptophyta</taxon>
        <taxon>Embryophyta</taxon>
        <taxon>Tracheophyta</taxon>
        <taxon>Spermatophyta</taxon>
        <taxon>Magnoliopsida</taxon>
        <taxon>eudicotyledons</taxon>
        <taxon>Gunneridae</taxon>
        <taxon>Pentapetalae</taxon>
        <taxon>rosids</taxon>
        <taxon>fabids</taxon>
        <taxon>Fabales</taxon>
        <taxon>Fabaceae</taxon>
        <taxon>Papilionoideae</taxon>
        <taxon>50 kb inversion clade</taxon>
        <taxon>NPAAA clade</taxon>
        <taxon>Hologalegina</taxon>
        <taxon>IRL clade</taxon>
        <taxon>Trifolieae</taxon>
        <taxon>Medicago</taxon>
    </lineage>
</organism>
<evidence type="ECO:0000313" key="2">
    <source>
        <dbReference type="EnsemblPlants" id="KEH41223"/>
    </source>
</evidence>
<accession>A0A072VIE2</accession>
<dbReference type="AlphaFoldDB" id="A0A072VIE2"/>
<dbReference type="HOGENOM" id="CLU_1498450_0_0_1"/>
<protein>
    <submittedName>
        <fullName evidence="1 2">Uncharacterized protein</fullName>
    </submittedName>
</protein>
<dbReference type="PaxDb" id="3880-AES65406"/>
<name>A0A072VIE2_MEDTR</name>
<reference evidence="1 3" key="2">
    <citation type="journal article" date="2014" name="BMC Genomics">
        <title>An improved genome release (version Mt4.0) for the model legume Medicago truncatula.</title>
        <authorList>
            <person name="Tang H."/>
            <person name="Krishnakumar V."/>
            <person name="Bidwell S."/>
            <person name="Rosen B."/>
            <person name="Chan A."/>
            <person name="Zhou S."/>
            <person name="Gentzbittel L."/>
            <person name="Childs K.L."/>
            <person name="Yandell M."/>
            <person name="Gundlach H."/>
            <person name="Mayer K.F."/>
            <person name="Schwartz D.C."/>
            <person name="Town C.D."/>
        </authorList>
    </citation>
    <scope>GENOME REANNOTATION</scope>
    <source>
        <strain evidence="1">A17</strain>
        <strain evidence="2 3">cv. Jemalong A17</strain>
    </source>
</reference>
<reference evidence="1 3" key="1">
    <citation type="journal article" date="2011" name="Nature">
        <title>The Medicago genome provides insight into the evolution of rhizobial symbioses.</title>
        <authorList>
            <person name="Young N.D."/>
            <person name="Debelle F."/>
            <person name="Oldroyd G.E."/>
            <person name="Geurts R."/>
            <person name="Cannon S.B."/>
            <person name="Udvardi M.K."/>
            <person name="Benedito V.A."/>
            <person name="Mayer K.F."/>
            <person name="Gouzy J."/>
            <person name="Schoof H."/>
            <person name="Van de Peer Y."/>
            <person name="Proost S."/>
            <person name="Cook D.R."/>
            <person name="Meyers B.C."/>
            <person name="Spannagl M."/>
            <person name="Cheung F."/>
            <person name="De Mita S."/>
            <person name="Krishnakumar V."/>
            <person name="Gundlach H."/>
            <person name="Zhou S."/>
            <person name="Mudge J."/>
            <person name="Bharti A.K."/>
            <person name="Murray J.D."/>
            <person name="Naoumkina M.A."/>
            <person name="Rosen B."/>
            <person name="Silverstein K.A."/>
            <person name="Tang H."/>
            <person name="Rombauts S."/>
            <person name="Zhao P.X."/>
            <person name="Zhou P."/>
            <person name="Barbe V."/>
            <person name="Bardou P."/>
            <person name="Bechner M."/>
            <person name="Bellec A."/>
            <person name="Berger A."/>
            <person name="Berges H."/>
            <person name="Bidwell S."/>
            <person name="Bisseling T."/>
            <person name="Choisne N."/>
            <person name="Couloux A."/>
            <person name="Denny R."/>
            <person name="Deshpande S."/>
            <person name="Dai X."/>
            <person name="Doyle J.J."/>
            <person name="Dudez A.M."/>
            <person name="Farmer A.D."/>
            <person name="Fouteau S."/>
            <person name="Franken C."/>
            <person name="Gibelin C."/>
            <person name="Gish J."/>
            <person name="Goldstein S."/>
            <person name="Gonzalez A.J."/>
            <person name="Green P.J."/>
            <person name="Hallab A."/>
            <person name="Hartog M."/>
            <person name="Hua A."/>
            <person name="Humphray S.J."/>
            <person name="Jeong D.H."/>
            <person name="Jing Y."/>
            <person name="Jocker A."/>
            <person name="Kenton S.M."/>
            <person name="Kim D.J."/>
            <person name="Klee K."/>
            <person name="Lai H."/>
            <person name="Lang C."/>
            <person name="Lin S."/>
            <person name="Macmil S.L."/>
            <person name="Magdelenat G."/>
            <person name="Matthews L."/>
            <person name="McCorrison J."/>
            <person name="Monaghan E.L."/>
            <person name="Mun J.H."/>
            <person name="Najar F.Z."/>
            <person name="Nicholson C."/>
            <person name="Noirot C."/>
            <person name="O'Bleness M."/>
            <person name="Paule C.R."/>
            <person name="Poulain J."/>
            <person name="Prion F."/>
            <person name="Qin B."/>
            <person name="Qu C."/>
            <person name="Retzel E.F."/>
            <person name="Riddle C."/>
            <person name="Sallet E."/>
            <person name="Samain S."/>
            <person name="Samson N."/>
            <person name="Sanders I."/>
            <person name="Saurat O."/>
            <person name="Scarpelli C."/>
            <person name="Schiex T."/>
            <person name="Segurens B."/>
            <person name="Severin A.J."/>
            <person name="Sherrier D.J."/>
            <person name="Shi R."/>
            <person name="Sims S."/>
            <person name="Singer S.R."/>
            <person name="Sinharoy S."/>
            <person name="Sterck L."/>
            <person name="Viollet A."/>
            <person name="Wang B.B."/>
            <person name="Wang K."/>
            <person name="Wang M."/>
            <person name="Wang X."/>
            <person name="Warfsmann J."/>
            <person name="Weissenbach J."/>
            <person name="White D.D."/>
            <person name="White J.D."/>
            <person name="Wiley G.B."/>
            <person name="Wincker P."/>
            <person name="Xing Y."/>
            <person name="Yang L."/>
            <person name="Yao Z."/>
            <person name="Ying F."/>
            <person name="Zhai J."/>
            <person name="Zhou L."/>
            <person name="Zuber A."/>
            <person name="Denarie J."/>
            <person name="Dixon R.A."/>
            <person name="May G.D."/>
            <person name="Schwartz D.C."/>
            <person name="Rogers J."/>
            <person name="Quetier F."/>
            <person name="Town C.D."/>
            <person name="Roe B.A."/>
        </authorList>
    </citation>
    <scope>NUCLEOTIDE SEQUENCE [LARGE SCALE GENOMIC DNA]</scope>
    <source>
        <strain evidence="1">A17</strain>
        <strain evidence="2 3">cv. Jemalong A17</strain>
    </source>
</reference>
<proteinExistence type="predicted"/>
<dbReference type="EnsemblPlants" id="KEH41223">
    <property type="protein sequence ID" value="KEH41223"/>
    <property type="gene ID" value="MTR_1g046820"/>
</dbReference>
<dbReference type="Proteomes" id="UP000002051">
    <property type="component" value="Unassembled WGS sequence"/>
</dbReference>
<keyword evidence="3" id="KW-1185">Reference proteome</keyword>
<dbReference type="EMBL" id="CM001217">
    <property type="protein sequence ID" value="KEH41223.1"/>
    <property type="molecule type" value="Genomic_DNA"/>
</dbReference>
<evidence type="ECO:0000313" key="3">
    <source>
        <dbReference type="Proteomes" id="UP000002051"/>
    </source>
</evidence>
<gene>
    <name evidence="1" type="ordered locus">MTR_1g046820</name>
</gene>
<reference evidence="2" key="3">
    <citation type="submission" date="2015-04" db="UniProtKB">
        <authorList>
            <consortium name="EnsemblPlants"/>
        </authorList>
    </citation>
    <scope>IDENTIFICATION</scope>
    <source>
        <strain evidence="2">cv. Jemalong A17</strain>
    </source>
</reference>
<sequence>MASQSQYSLRLQSKAICQNSRSSNSSAAKIYFGTTRTCKFFGDPVEPKKMVGRLGSDGKRKFIPYGKLLSELFYKNKLIKNLKDYGASSELDTEYGKVFNYVTSVNMKILKSDEVLDSKLPFSIRQRNPDFINNDRVILRLDNKEVIQSYTEEGVNISMEDIPDGPLDMYKAPKKKKSRL</sequence>